<dbReference type="InterPro" id="IPR029045">
    <property type="entry name" value="ClpP/crotonase-like_dom_sf"/>
</dbReference>
<dbReference type="FunFam" id="3.90.226.10:FF:000090">
    <property type="entry name" value="Tail-specific protease"/>
    <property type="match status" value="1"/>
</dbReference>
<dbReference type="CDD" id="cd07560">
    <property type="entry name" value="Peptidase_S41_CPP"/>
    <property type="match status" value="1"/>
</dbReference>
<dbReference type="InterPro" id="IPR004447">
    <property type="entry name" value="Peptidase_S41A"/>
</dbReference>
<dbReference type="Gene3D" id="3.10.350.10">
    <property type="entry name" value="LysM domain"/>
    <property type="match status" value="1"/>
</dbReference>
<evidence type="ECO:0000256" key="7">
    <source>
        <dbReference type="SAM" id="SignalP"/>
    </source>
</evidence>
<evidence type="ECO:0000256" key="4">
    <source>
        <dbReference type="ARBA" id="ARBA00022825"/>
    </source>
</evidence>
<gene>
    <name evidence="10" type="ORF">SAMN05660330_01338</name>
</gene>
<dbReference type="AlphaFoldDB" id="A0A1H0NBZ1"/>
<dbReference type="Gene3D" id="3.90.226.10">
    <property type="entry name" value="2-enoyl-CoA Hydratase, Chain A, domain 1"/>
    <property type="match status" value="1"/>
</dbReference>
<dbReference type="SMART" id="SM00257">
    <property type="entry name" value="LysM"/>
    <property type="match status" value="1"/>
</dbReference>
<evidence type="ECO:0000256" key="3">
    <source>
        <dbReference type="ARBA" id="ARBA00022801"/>
    </source>
</evidence>
<dbReference type="Pfam" id="PF00595">
    <property type="entry name" value="PDZ"/>
    <property type="match status" value="1"/>
</dbReference>
<dbReference type="Gene3D" id="2.30.42.10">
    <property type="match status" value="1"/>
</dbReference>
<dbReference type="Pfam" id="PF11818">
    <property type="entry name" value="DUF3340"/>
    <property type="match status" value="1"/>
</dbReference>
<comment type="similarity">
    <text evidence="1 5">Belongs to the peptidase S41A family.</text>
</comment>
<feature type="region of interest" description="Disordered" evidence="6">
    <location>
        <begin position="748"/>
        <end position="767"/>
    </location>
</feature>
<protein>
    <submittedName>
        <fullName evidence="10">C-terminal processing peptidase-1. Serine peptidase. MEROPS family S41A</fullName>
    </submittedName>
</protein>
<dbReference type="InterPro" id="IPR005151">
    <property type="entry name" value="Tail-specific_protease"/>
</dbReference>
<feature type="chain" id="PRO_5011707627" evidence="7">
    <location>
        <begin position="26"/>
        <end position="790"/>
    </location>
</feature>
<dbReference type="NCBIfam" id="TIGR00225">
    <property type="entry name" value="prc"/>
    <property type="match status" value="1"/>
</dbReference>
<evidence type="ECO:0000256" key="2">
    <source>
        <dbReference type="ARBA" id="ARBA00022670"/>
    </source>
</evidence>
<dbReference type="PANTHER" id="PTHR32060:SF22">
    <property type="entry name" value="CARBOXYL-TERMINAL-PROCESSING PEPTIDASE 3, CHLOROPLASTIC"/>
    <property type="match status" value="1"/>
</dbReference>
<dbReference type="GO" id="GO:0007165">
    <property type="term" value="P:signal transduction"/>
    <property type="evidence" value="ECO:0007669"/>
    <property type="project" value="TreeGrafter"/>
</dbReference>
<name>A0A1H0NBZ1_9BACT</name>
<dbReference type="InterPro" id="IPR018392">
    <property type="entry name" value="LysM"/>
</dbReference>
<evidence type="ECO:0000256" key="6">
    <source>
        <dbReference type="SAM" id="MobiDB-lite"/>
    </source>
</evidence>
<dbReference type="GO" id="GO:0004175">
    <property type="term" value="F:endopeptidase activity"/>
    <property type="evidence" value="ECO:0007669"/>
    <property type="project" value="TreeGrafter"/>
</dbReference>
<dbReference type="Pfam" id="PF03572">
    <property type="entry name" value="Peptidase_S41"/>
    <property type="match status" value="1"/>
</dbReference>
<dbReference type="Pfam" id="PF01476">
    <property type="entry name" value="LysM"/>
    <property type="match status" value="1"/>
</dbReference>
<dbReference type="SUPFAM" id="SSF52096">
    <property type="entry name" value="ClpP/crotonase"/>
    <property type="match status" value="1"/>
</dbReference>
<dbReference type="InterPro" id="IPR036034">
    <property type="entry name" value="PDZ_sf"/>
</dbReference>
<feature type="domain" description="LysM" evidence="9">
    <location>
        <begin position="153"/>
        <end position="198"/>
    </location>
</feature>
<evidence type="ECO:0000313" key="10">
    <source>
        <dbReference type="EMBL" id="SDO90171.1"/>
    </source>
</evidence>
<dbReference type="RefSeq" id="WP_176761116.1">
    <property type="nucleotide sequence ID" value="NZ_FNJI01000007.1"/>
</dbReference>
<accession>A0A1H0NBZ1</accession>
<keyword evidence="11" id="KW-1185">Reference proteome</keyword>
<dbReference type="SMART" id="SM00245">
    <property type="entry name" value="TSPc"/>
    <property type="match status" value="1"/>
</dbReference>
<dbReference type="EMBL" id="FNJI01000007">
    <property type="protein sequence ID" value="SDO90171.1"/>
    <property type="molecule type" value="Genomic_DNA"/>
</dbReference>
<dbReference type="STRING" id="91360.SAMN05660330_01338"/>
<sequence>MNFSNKKLFFLPLLLCLFLVPPSFGQTGYGQKFDRKRNRLIGYILSQQLPALHYSAKALDDELSQAAFHLYINQLDYQKRFLVRADIAKLKSYSLEIDNNLASGKIVLPDTGYEILNQRINQVQAMVDRMLGEHRISGLGSKEEQHRFHKGFVDYQIKSGETLFSVASKFTGVTVDDIKADNALVDPSKIEAGQVLKIRQFGSASPGLVVGNFTVTREEFYQSDPEKNDFAADLESLGDRWRQILKLQLVSQYLDLEEERDANLTAKEQDDKTVKSDRDLWLEAIEKVKKRNRSFFQRLRQETLQDHYDRFFNCVTRAFGPHTNYIPPAGKEQFDISMRGSLEGIGALLREDDGFIKVVRIIPGSASARQGMLEAEDIILEVAQEGEEPVDITEMRLRDAVRLIRGPKGEAVTLTVKKGDGTKKAITIVRDVVQIEETFVKSTVLDSENGGKIGYIFIPSFYRDFEGARNAGRARNSTDDTRAEIEKLKEKFVDGIILDLRDDGGGALVDAVDITGLFIEVGPVVQVKNSFGEKRVLSDKNGAIYYDGPLVVLVNKFSASASEIVAAALQDYKRAVIVGGTHTHGKGSVQTILDLNERIPLLHLKKYDDLGALKIMVQKFYRINGSSTQYKGVEPDIVLPNLLEHIKSGERYLDYSLPWDSIEAVPYSLWRSPFDLEKIKNRSRTRVAADKGLKIIEEEEQKAAARSKDTMVSLNLADMRGKREESEEMRQKVGEYYKRFRDESLVDELDGDLGDADEQNPPEEWLSEVNGDPYIREAINIVGDIIEYSR</sequence>
<dbReference type="CDD" id="cd06782">
    <property type="entry name" value="cpPDZ_CPP-like"/>
    <property type="match status" value="1"/>
</dbReference>
<dbReference type="Proteomes" id="UP000199073">
    <property type="component" value="Unassembled WGS sequence"/>
</dbReference>
<dbReference type="InterPro" id="IPR020992">
    <property type="entry name" value="Tail_Prtase_C"/>
</dbReference>
<dbReference type="GO" id="GO:0006508">
    <property type="term" value="P:proteolysis"/>
    <property type="evidence" value="ECO:0007669"/>
    <property type="project" value="UniProtKB-KW"/>
</dbReference>
<dbReference type="PROSITE" id="PS50106">
    <property type="entry name" value="PDZ"/>
    <property type="match status" value="1"/>
</dbReference>
<dbReference type="InterPro" id="IPR001478">
    <property type="entry name" value="PDZ"/>
</dbReference>
<dbReference type="PROSITE" id="PS51782">
    <property type="entry name" value="LYSM"/>
    <property type="match status" value="1"/>
</dbReference>
<dbReference type="SUPFAM" id="SSF54106">
    <property type="entry name" value="LysM domain"/>
    <property type="match status" value="1"/>
</dbReference>
<proteinExistence type="inferred from homology"/>
<dbReference type="SUPFAM" id="SSF50156">
    <property type="entry name" value="PDZ domain-like"/>
    <property type="match status" value="1"/>
</dbReference>
<keyword evidence="3 5" id="KW-0378">Hydrolase</keyword>
<dbReference type="GO" id="GO:0008236">
    <property type="term" value="F:serine-type peptidase activity"/>
    <property type="evidence" value="ECO:0007669"/>
    <property type="project" value="UniProtKB-KW"/>
</dbReference>
<evidence type="ECO:0000259" key="8">
    <source>
        <dbReference type="PROSITE" id="PS50106"/>
    </source>
</evidence>
<dbReference type="SMART" id="SM00228">
    <property type="entry name" value="PDZ"/>
    <property type="match status" value="1"/>
</dbReference>
<dbReference type="InterPro" id="IPR036779">
    <property type="entry name" value="LysM_dom_sf"/>
</dbReference>
<feature type="compositionally biased region" description="Acidic residues" evidence="6">
    <location>
        <begin position="748"/>
        <end position="761"/>
    </location>
</feature>
<feature type="signal peptide" evidence="7">
    <location>
        <begin position="1"/>
        <end position="25"/>
    </location>
</feature>
<evidence type="ECO:0000256" key="1">
    <source>
        <dbReference type="ARBA" id="ARBA00009179"/>
    </source>
</evidence>
<dbReference type="Pfam" id="PF17804">
    <property type="entry name" value="TSP_NTD"/>
    <property type="match status" value="2"/>
</dbReference>
<evidence type="ECO:0000256" key="5">
    <source>
        <dbReference type="RuleBase" id="RU004404"/>
    </source>
</evidence>
<evidence type="ECO:0000259" key="9">
    <source>
        <dbReference type="PROSITE" id="PS51782"/>
    </source>
</evidence>
<evidence type="ECO:0000313" key="11">
    <source>
        <dbReference type="Proteomes" id="UP000199073"/>
    </source>
</evidence>
<dbReference type="PANTHER" id="PTHR32060">
    <property type="entry name" value="TAIL-SPECIFIC PROTEASE"/>
    <property type="match status" value="1"/>
</dbReference>
<keyword evidence="2 5" id="KW-0645">Protease</keyword>
<dbReference type="InterPro" id="IPR040573">
    <property type="entry name" value="TSP_N"/>
</dbReference>
<keyword evidence="4 5" id="KW-0720">Serine protease</keyword>
<reference evidence="10 11" key="1">
    <citation type="submission" date="2016-10" db="EMBL/GenBank/DDBJ databases">
        <authorList>
            <person name="de Groot N.N."/>
        </authorList>
    </citation>
    <scope>NUCLEOTIDE SEQUENCE [LARGE SCALE GENOMIC DNA]</scope>
    <source>
        <strain evidence="10 11">DSM 12130</strain>
    </source>
</reference>
<feature type="domain" description="PDZ" evidence="8">
    <location>
        <begin position="335"/>
        <end position="419"/>
    </location>
</feature>
<dbReference type="GO" id="GO:0030288">
    <property type="term" value="C:outer membrane-bounded periplasmic space"/>
    <property type="evidence" value="ECO:0007669"/>
    <property type="project" value="TreeGrafter"/>
</dbReference>
<organism evidence="10 11">
    <name type="scientific">Desulforhopalus singaporensis</name>
    <dbReference type="NCBI Taxonomy" id="91360"/>
    <lineage>
        <taxon>Bacteria</taxon>
        <taxon>Pseudomonadati</taxon>
        <taxon>Thermodesulfobacteriota</taxon>
        <taxon>Desulfobulbia</taxon>
        <taxon>Desulfobulbales</taxon>
        <taxon>Desulfocapsaceae</taxon>
        <taxon>Desulforhopalus</taxon>
    </lineage>
</organism>
<keyword evidence="7" id="KW-0732">Signal</keyword>